<feature type="compositionally biased region" description="Basic and acidic residues" evidence="1">
    <location>
        <begin position="244"/>
        <end position="258"/>
    </location>
</feature>
<evidence type="ECO:0000256" key="1">
    <source>
        <dbReference type="SAM" id="MobiDB-lite"/>
    </source>
</evidence>
<feature type="region of interest" description="Disordered" evidence="1">
    <location>
        <begin position="239"/>
        <end position="258"/>
    </location>
</feature>
<protein>
    <submittedName>
        <fullName evidence="2">Uncharacterized protein</fullName>
    </submittedName>
</protein>
<dbReference type="EMBL" id="BJHY01000004">
    <property type="protein sequence ID" value="GDY80689.1"/>
    <property type="molecule type" value="Genomic_DNA"/>
</dbReference>
<name>A0A4D4NB22_STRAX</name>
<gene>
    <name evidence="2" type="ORF">SAV31267_101740</name>
</gene>
<sequence>MRETYLTSGLTLSELSARVRLAKSKISELLRGIGLYPRWEIIFSLSRELNMPYWPLYRLWRQAALEAHKSREWVERCSEKTAVTMSHAAPPLDHRAFRELVESFYSLYAQVFLEDEERDTAVSDTFDILWLCWNDALASPDTRKFAWNVLRATVMARTPHVDGRPELGWAAFDTVALQSVIAASDRAEQIEETLDLFKAMSRLPDHQLDVMVLRRLCGSPRGRLRPSRCPAGHCAVRRAPRRPFPGERHLPARDRRENRMTRRIEEILSRPCWSVTAPCPRHRPLLPRKDRGTQPAGEPSHKPGQPNAAAEDLRALCETLVTHTPPPP</sequence>
<proteinExistence type="predicted"/>
<feature type="region of interest" description="Disordered" evidence="1">
    <location>
        <begin position="279"/>
        <end position="328"/>
    </location>
</feature>
<accession>A0A4D4NB22</accession>
<evidence type="ECO:0000313" key="2">
    <source>
        <dbReference type="EMBL" id="GDY80689.1"/>
    </source>
</evidence>
<reference evidence="2 3" key="1">
    <citation type="submission" date="2019-04" db="EMBL/GenBank/DDBJ databases">
        <title>Draft genome sequences of Streptomyces avermitilis ATCC 31267.</title>
        <authorList>
            <person name="Komaki H."/>
            <person name="Tamura T."/>
            <person name="Hosoyama A."/>
        </authorList>
    </citation>
    <scope>NUCLEOTIDE SEQUENCE [LARGE SCALE GENOMIC DNA]</scope>
    <source>
        <strain evidence="2 3">ATCC 31267</strain>
    </source>
</reference>
<evidence type="ECO:0000313" key="3">
    <source>
        <dbReference type="Proteomes" id="UP000299211"/>
    </source>
</evidence>
<comment type="caution">
    <text evidence="2">The sequence shown here is derived from an EMBL/GenBank/DDBJ whole genome shotgun (WGS) entry which is preliminary data.</text>
</comment>
<organism evidence="2 3">
    <name type="scientific">Streptomyces avermitilis</name>
    <dbReference type="NCBI Taxonomy" id="33903"/>
    <lineage>
        <taxon>Bacteria</taxon>
        <taxon>Bacillati</taxon>
        <taxon>Actinomycetota</taxon>
        <taxon>Actinomycetes</taxon>
        <taxon>Kitasatosporales</taxon>
        <taxon>Streptomycetaceae</taxon>
        <taxon>Streptomyces</taxon>
    </lineage>
</organism>
<dbReference type="Proteomes" id="UP000299211">
    <property type="component" value="Unassembled WGS sequence"/>
</dbReference>
<dbReference type="AlphaFoldDB" id="A0A4D4NB22"/>